<evidence type="ECO:0000313" key="11">
    <source>
        <dbReference type="Proteomes" id="UP000469440"/>
    </source>
</evidence>
<accession>A0A6N8I2A9</accession>
<keyword evidence="4" id="KW-0808">Transferase</keyword>
<comment type="catalytic activity">
    <reaction evidence="1">
        <text>6-hydroxymethyl-7,8-dihydropterin + ATP = (7,8-dihydropterin-6-yl)methyl diphosphate + AMP + H(+)</text>
        <dbReference type="Rhea" id="RHEA:11412"/>
        <dbReference type="ChEBI" id="CHEBI:15378"/>
        <dbReference type="ChEBI" id="CHEBI:30616"/>
        <dbReference type="ChEBI" id="CHEBI:44841"/>
        <dbReference type="ChEBI" id="CHEBI:72950"/>
        <dbReference type="ChEBI" id="CHEBI:456215"/>
        <dbReference type="EC" id="2.7.6.3"/>
    </reaction>
</comment>
<dbReference type="Pfam" id="PF00186">
    <property type="entry name" value="DHFR_1"/>
    <property type="match status" value="1"/>
</dbReference>
<dbReference type="UniPathway" id="UPA00077">
    <property type="reaction ID" value="UER00155"/>
</dbReference>
<dbReference type="SUPFAM" id="SSF53597">
    <property type="entry name" value="Dihydrofolate reductase-like"/>
    <property type="match status" value="1"/>
</dbReference>
<dbReference type="Proteomes" id="UP000469440">
    <property type="component" value="Unassembled WGS sequence"/>
</dbReference>
<name>A0A6N8I2A9_9FIRM</name>
<dbReference type="EC" id="2.7.6.3" evidence="3"/>
<evidence type="ECO:0000256" key="3">
    <source>
        <dbReference type="ARBA" id="ARBA00013253"/>
    </source>
</evidence>
<dbReference type="GO" id="GO:0046654">
    <property type="term" value="P:tetrahydrofolate biosynthetic process"/>
    <property type="evidence" value="ECO:0007669"/>
    <property type="project" value="UniProtKB-UniPathway"/>
</dbReference>
<dbReference type="Pfam" id="PF01288">
    <property type="entry name" value="HPPK"/>
    <property type="match status" value="1"/>
</dbReference>
<comment type="caution">
    <text evidence="10">The sequence shown here is derived from an EMBL/GenBank/DDBJ whole genome shotgun (WGS) entry which is preliminary data.</text>
</comment>
<dbReference type="InterPro" id="IPR001796">
    <property type="entry name" value="DHFR_dom"/>
</dbReference>
<dbReference type="InterPro" id="IPR000550">
    <property type="entry name" value="Hppk"/>
</dbReference>
<reference evidence="10 11" key="1">
    <citation type="submission" date="2019-09" db="EMBL/GenBank/DDBJ databases">
        <title>Genome sequence of Clostridium sp. EA1.</title>
        <authorList>
            <person name="Poehlein A."/>
            <person name="Bengelsdorf F.R."/>
            <person name="Daniel R."/>
        </authorList>
    </citation>
    <scope>NUCLEOTIDE SEQUENCE [LARGE SCALE GENOMIC DNA]</scope>
    <source>
        <strain evidence="10 11">EA1</strain>
    </source>
</reference>
<dbReference type="PANTHER" id="PTHR43071">
    <property type="entry name" value="2-AMINO-4-HYDROXY-6-HYDROXYMETHYLDIHYDROPTERIDINE PYROPHOSPHOKINASE"/>
    <property type="match status" value="1"/>
</dbReference>
<dbReference type="Gene3D" id="3.30.70.560">
    <property type="entry name" value="7,8-Dihydro-6-hydroxymethylpterin-pyrophosphokinase HPPK"/>
    <property type="match status" value="1"/>
</dbReference>
<keyword evidence="6" id="KW-0418">Kinase</keyword>
<feature type="domain" description="DHFR" evidence="9">
    <location>
        <begin position="181"/>
        <end position="342"/>
    </location>
</feature>
<evidence type="ECO:0000256" key="1">
    <source>
        <dbReference type="ARBA" id="ARBA00000198"/>
    </source>
</evidence>
<dbReference type="NCBIfam" id="TIGR01498">
    <property type="entry name" value="folK"/>
    <property type="match status" value="1"/>
</dbReference>
<dbReference type="GO" id="GO:0004146">
    <property type="term" value="F:dihydrofolate reductase activity"/>
    <property type="evidence" value="ECO:0007669"/>
    <property type="project" value="InterPro"/>
</dbReference>
<dbReference type="Gene3D" id="3.40.430.10">
    <property type="entry name" value="Dihydrofolate Reductase, subunit A"/>
    <property type="match status" value="1"/>
</dbReference>
<dbReference type="CDD" id="cd00209">
    <property type="entry name" value="DHFR"/>
    <property type="match status" value="1"/>
</dbReference>
<dbReference type="EMBL" id="VWXL01000081">
    <property type="protein sequence ID" value="MVB12035.1"/>
    <property type="molecule type" value="Genomic_DNA"/>
</dbReference>
<comment type="pathway">
    <text evidence="2">Cofactor biosynthesis; tetrahydrofolate biosynthesis; 2-amino-4-hydroxy-6-hydroxymethyl-7,8-dihydropteridine diphosphate from 7,8-dihydroneopterin triphosphate: step 4/4.</text>
</comment>
<dbReference type="PROSITE" id="PS00794">
    <property type="entry name" value="HPPK"/>
    <property type="match status" value="1"/>
</dbReference>
<proteinExistence type="predicted"/>
<dbReference type="PROSITE" id="PS51330">
    <property type="entry name" value="DHFR_2"/>
    <property type="match status" value="1"/>
</dbReference>
<dbReference type="AlphaFoldDB" id="A0A6N8I2A9"/>
<gene>
    <name evidence="10" type="ORF">CAFE_27640</name>
</gene>
<evidence type="ECO:0000313" key="10">
    <source>
        <dbReference type="EMBL" id="MVB12035.1"/>
    </source>
</evidence>
<sequence>MRRLSWNGNGVTKMSGSLVTAYIGLGSNLGDREAHLNRAVEMLENTSGVRVIKVSAYFNTAPVGYTEQPDFLNAVAEIETSLTAYELLGICCGIEKTLKRERIVHWGPRTIDLDILLFGNLVLNDASLTIPHPRMLEREFVLKPLNEIAPERIHPVCSKSIRELYHEFLLTVQSGPVSLKQMHLIVAADQNWAIGKKNELLIKIPEDQAFFREKTIGKVVVMGRKTLDSFPGGMPLKSRTNIVLTKNKNFQVENAIAVHSLKELMEELKNYGGRNMYVIGGGSIYQLLLPYCDTAYVTKIFHSYDADTYFTNLDQLNEWKMVSRSAEKTQSGLNYVFMKYKKQGGNRL</sequence>
<dbReference type="GO" id="GO:0016301">
    <property type="term" value="F:kinase activity"/>
    <property type="evidence" value="ECO:0007669"/>
    <property type="project" value="UniProtKB-KW"/>
</dbReference>
<organism evidence="10 11">
    <name type="scientific">Caproicibacter fermentans</name>
    <dbReference type="NCBI Taxonomy" id="2576756"/>
    <lineage>
        <taxon>Bacteria</taxon>
        <taxon>Bacillati</taxon>
        <taxon>Bacillota</taxon>
        <taxon>Clostridia</taxon>
        <taxon>Eubacteriales</taxon>
        <taxon>Acutalibacteraceae</taxon>
        <taxon>Caproicibacter</taxon>
    </lineage>
</organism>
<evidence type="ECO:0000256" key="6">
    <source>
        <dbReference type="ARBA" id="ARBA00022777"/>
    </source>
</evidence>
<dbReference type="InterPro" id="IPR035907">
    <property type="entry name" value="Hppk_sf"/>
</dbReference>
<keyword evidence="7" id="KW-0067">ATP-binding</keyword>
<dbReference type="PRINTS" id="PR00070">
    <property type="entry name" value="DHFR"/>
</dbReference>
<evidence type="ECO:0000259" key="9">
    <source>
        <dbReference type="PROSITE" id="PS51330"/>
    </source>
</evidence>
<dbReference type="SUPFAM" id="SSF55083">
    <property type="entry name" value="6-hydroxymethyl-7,8-dihydropterin pyrophosphokinase, HPPK"/>
    <property type="match status" value="1"/>
</dbReference>
<evidence type="ECO:0000256" key="8">
    <source>
        <dbReference type="ARBA" id="ARBA00022909"/>
    </source>
</evidence>
<dbReference type="PANTHER" id="PTHR43071:SF1">
    <property type="entry name" value="2-AMINO-4-HYDROXY-6-HYDROXYMETHYLDIHYDROPTERIDINE PYROPHOSPHOKINASE"/>
    <property type="match status" value="1"/>
</dbReference>
<keyword evidence="11" id="KW-1185">Reference proteome</keyword>
<evidence type="ECO:0000256" key="2">
    <source>
        <dbReference type="ARBA" id="ARBA00005051"/>
    </source>
</evidence>
<evidence type="ECO:0000256" key="7">
    <source>
        <dbReference type="ARBA" id="ARBA00022840"/>
    </source>
</evidence>
<evidence type="ECO:0000256" key="5">
    <source>
        <dbReference type="ARBA" id="ARBA00022741"/>
    </source>
</evidence>
<dbReference type="CDD" id="cd00483">
    <property type="entry name" value="HPPK"/>
    <property type="match status" value="1"/>
</dbReference>
<keyword evidence="5" id="KW-0547">Nucleotide-binding</keyword>
<dbReference type="GO" id="GO:0003848">
    <property type="term" value="F:2-amino-4-hydroxy-6-hydroxymethyldihydropteridine diphosphokinase activity"/>
    <property type="evidence" value="ECO:0007669"/>
    <property type="project" value="UniProtKB-EC"/>
</dbReference>
<dbReference type="GO" id="GO:0046656">
    <property type="term" value="P:folic acid biosynthetic process"/>
    <property type="evidence" value="ECO:0007669"/>
    <property type="project" value="UniProtKB-KW"/>
</dbReference>
<protein>
    <recommendedName>
        <fullName evidence="3">2-amino-4-hydroxy-6-hydroxymethyldihydropteridine diphosphokinase</fullName>
        <ecNumber evidence="3">2.7.6.3</ecNumber>
    </recommendedName>
</protein>
<dbReference type="InterPro" id="IPR024072">
    <property type="entry name" value="DHFR-like_dom_sf"/>
</dbReference>
<evidence type="ECO:0000256" key="4">
    <source>
        <dbReference type="ARBA" id="ARBA00022679"/>
    </source>
</evidence>
<dbReference type="GO" id="GO:0005524">
    <property type="term" value="F:ATP binding"/>
    <property type="evidence" value="ECO:0007669"/>
    <property type="project" value="UniProtKB-KW"/>
</dbReference>
<keyword evidence="8" id="KW-0289">Folate biosynthesis</keyword>